<evidence type="ECO:0000313" key="3">
    <source>
        <dbReference type="Proteomes" id="UP000320762"/>
    </source>
</evidence>
<dbReference type="Proteomes" id="UP000320762">
    <property type="component" value="Unassembled WGS sequence"/>
</dbReference>
<organism evidence="2 3">
    <name type="scientific">Schizophyllum amplum</name>
    <dbReference type="NCBI Taxonomy" id="97359"/>
    <lineage>
        <taxon>Eukaryota</taxon>
        <taxon>Fungi</taxon>
        <taxon>Dikarya</taxon>
        <taxon>Basidiomycota</taxon>
        <taxon>Agaricomycotina</taxon>
        <taxon>Agaricomycetes</taxon>
        <taxon>Agaricomycetidae</taxon>
        <taxon>Agaricales</taxon>
        <taxon>Schizophyllaceae</taxon>
        <taxon>Schizophyllum</taxon>
    </lineage>
</organism>
<dbReference type="EMBL" id="VDMD01000001">
    <property type="protein sequence ID" value="TRM70651.1"/>
    <property type="molecule type" value="Genomic_DNA"/>
</dbReference>
<protein>
    <recommendedName>
        <fullName evidence="4">Secreted protein</fullName>
    </recommendedName>
</protein>
<proteinExistence type="predicted"/>
<accession>A0A550D0T7</accession>
<keyword evidence="3" id="KW-1185">Reference proteome</keyword>
<evidence type="ECO:0000256" key="1">
    <source>
        <dbReference type="SAM" id="SignalP"/>
    </source>
</evidence>
<dbReference type="PROSITE" id="PS51257">
    <property type="entry name" value="PROKAR_LIPOPROTEIN"/>
    <property type="match status" value="1"/>
</dbReference>
<feature type="signal peptide" evidence="1">
    <location>
        <begin position="1"/>
        <end position="20"/>
    </location>
</feature>
<gene>
    <name evidence="2" type="ORF">BD626DRAFT_478147</name>
</gene>
<comment type="caution">
    <text evidence="2">The sequence shown here is derived from an EMBL/GenBank/DDBJ whole genome shotgun (WGS) entry which is preliminary data.</text>
</comment>
<name>A0A550D0T7_9AGAR</name>
<reference evidence="2 3" key="1">
    <citation type="journal article" date="2019" name="New Phytol.">
        <title>Comparative genomics reveals unique wood-decay strategies and fruiting body development in the Schizophyllaceae.</title>
        <authorList>
            <person name="Almasi E."/>
            <person name="Sahu N."/>
            <person name="Krizsan K."/>
            <person name="Balint B."/>
            <person name="Kovacs G.M."/>
            <person name="Kiss B."/>
            <person name="Cseklye J."/>
            <person name="Drula E."/>
            <person name="Henrissat B."/>
            <person name="Nagy I."/>
            <person name="Chovatia M."/>
            <person name="Adam C."/>
            <person name="LaButti K."/>
            <person name="Lipzen A."/>
            <person name="Riley R."/>
            <person name="Grigoriev I.V."/>
            <person name="Nagy L.G."/>
        </authorList>
    </citation>
    <scope>NUCLEOTIDE SEQUENCE [LARGE SCALE GENOMIC DNA]</scope>
    <source>
        <strain evidence="2 3">NL-1724</strain>
    </source>
</reference>
<evidence type="ECO:0000313" key="2">
    <source>
        <dbReference type="EMBL" id="TRM70651.1"/>
    </source>
</evidence>
<feature type="chain" id="PRO_5021764128" description="Secreted protein" evidence="1">
    <location>
        <begin position="21"/>
        <end position="77"/>
    </location>
</feature>
<keyword evidence="1" id="KW-0732">Signal</keyword>
<dbReference type="AlphaFoldDB" id="A0A550D0T7"/>
<sequence>MSKKPPFWIGPLGALPGVLSIAAGSGCTTADADASCAVGYVRRTTRNLTSSSVMGPSLFIESNFSLCRSGCIRGLNG</sequence>
<evidence type="ECO:0008006" key="4">
    <source>
        <dbReference type="Google" id="ProtNLM"/>
    </source>
</evidence>